<dbReference type="Proteomes" id="UP000011185">
    <property type="component" value="Unassembled WGS sequence"/>
</dbReference>
<keyword evidence="1" id="KW-0472">Membrane</keyword>
<reference evidence="3 4" key="1">
    <citation type="journal article" date="2012" name="PLoS Pathog.">
        <title>The genome of the obligate intracellular parasite Trachipleistophora hominis: new insights into microsporidian genome dynamics and reductive evolution.</title>
        <authorList>
            <person name="Heinz E."/>
            <person name="Williams T.A."/>
            <person name="Nakjang S."/>
            <person name="Noel C.J."/>
            <person name="Swan D.C."/>
            <person name="Goldberg A.V."/>
            <person name="Harris S.R."/>
            <person name="Weinmaier T."/>
            <person name="Markert S."/>
            <person name="Becher D."/>
            <person name="Bernhardt J."/>
            <person name="Dagan T."/>
            <person name="Hacker C."/>
            <person name="Lucocq J.M."/>
            <person name="Schweder T."/>
            <person name="Rattei T."/>
            <person name="Hall N."/>
            <person name="Hirt R.P."/>
            <person name="Embley T.M."/>
        </authorList>
    </citation>
    <scope>NUCLEOTIDE SEQUENCE [LARGE SCALE GENOMIC DNA]</scope>
</reference>
<evidence type="ECO:0000313" key="4">
    <source>
        <dbReference type="Proteomes" id="UP000011185"/>
    </source>
</evidence>
<evidence type="ECO:0000256" key="2">
    <source>
        <dbReference type="SAM" id="SignalP"/>
    </source>
</evidence>
<feature type="signal peptide" evidence="2">
    <location>
        <begin position="1"/>
        <end position="22"/>
    </location>
</feature>
<dbReference type="AlphaFoldDB" id="L7JW07"/>
<dbReference type="HOGENOM" id="CLU_425253_0_0_1"/>
<keyword evidence="4" id="KW-1185">Reference proteome</keyword>
<protein>
    <submittedName>
        <fullName evidence="3">Uncharacterized protein</fullName>
    </submittedName>
</protein>
<gene>
    <name evidence="3" type="ORF">THOM_2131</name>
</gene>
<proteinExistence type="predicted"/>
<dbReference type="EMBL" id="JH994006">
    <property type="protein sequence ID" value="ELQ74942.1"/>
    <property type="molecule type" value="Genomic_DNA"/>
</dbReference>
<keyword evidence="1" id="KW-0812">Transmembrane</keyword>
<feature type="transmembrane region" description="Helical" evidence="1">
    <location>
        <begin position="483"/>
        <end position="505"/>
    </location>
</feature>
<evidence type="ECO:0000256" key="1">
    <source>
        <dbReference type="SAM" id="Phobius"/>
    </source>
</evidence>
<dbReference type="VEuPathDB" id="MicrosporidiaDB:THOM_2131"/>
<feature type="chain" id="PRO_5003978902" evidence="2">
    <location>
        <begin position="23"/>
        <end position="644"/>
    </location>
</feature>
<keyword evidence="1" id="KW-1133">Transmembrane helix</keyword>
<evidence type="ECO:0000313" key="3">
    <source>
        <dbReference type="EMBL" id="ELQ74942.1"/>
    </source>
</evidence>
<name>L7JW07_TRAHO</name>
<accession>L7JW07</accession>
<dbReference type="OMA" id="NINVERR"/>
<keyword evidence="2" id="KW-0732">Signal</keyword>
<dbReference type="InParanoid" id="L7JW07"/>
<sequence length="644" mass="75711">MFRRYSFLFCLSLIAKLQTAQRDTTDQNEGKLAGDDDVSTDITFCYEYYTRCSQINQTGRKSTNTCEYEKVRLDMEQCSTHVPNDQPSSTSYAVSIIEPYLSPSHDSIRCDLFSNSRGAETSEVLRKNEIGSNKSRNDIVPQERISYEETVLRSQRIKTSDQSTLKTALPNDIKFGDIRSIGSEYRNSASRLKLFKHLYYNVLQSTWHVIYGYYESGASNSSRFYIQHDRELFFMKSWLYLSNSKRMLGKQIFSSIRIICQRHEKHMVKNSSTIRRYDKIWRSSNPSIVIRRCNRNYVLNHKNVLWMKKQNKAYFDKHTRMYKMRKCDKKYDLMPYFNELHNIFEEEGGLNAVSVRGIMHYLLSNANRLFRIIAINPAGFVTIVKLNIEKIVANQLQILLNSRLSTKLLLFPELLSFRQYSYNINVERRRMGVHKLYISYYVMCKFEVLVQFFEKTLEQKGWSKKSAREPDMLFYTMYTREFFLIYIFNNIFLVKLPCIITYISLCRMQFVLFFNFSQEDSCKLTGDFVEFLLLNFVDVLSFFDSESFVKFCANIPELDAETVIHVAIYQLILKHICCSQKALQKLVKRFLVCIKALTPSALYGSLCKTILDDLCDERFSLHNHSAISNWIDHVNSLVLQSRLL</sequence>
<organism evidence="3 4">
    <name type="scientific">Trachipleistophora hominis</name>
    <name type="common">Microsporidian parasite</name>
    <dbReference type="NCBI Taxonomy" id="72359"/>
    <lineage>
        <taxon>Eukaryota</taxon>
        <taxon>Fungi</taxon>
        <taxon>Fungi incertae sedis</taxon>
        <taxon>Microsporidia</taxon>
        <taxon>Pleistophoridae</taxon>
        <taxon>Trachipleistophora</taxon>
    </lineage>
</organism>